<feature type="compositionally biased region" description="Basic and acidic residues" evidence="1">
    <location>
        <begin position="58"/>
        <end position="69"/>
    </location>
</feature>
<sequence length="202" mass="22421">MHRCKCFPPPPLQTQLAAAAPQTDEHNRSRDKKASEERRAEIDAAGIKRPQRRRKKAPKEEKKHRTTKEDVDDDDDANDDETTKLDGKRQIVVISDGSPPAPASCTWQEAYTNTHVIKHAVTEQMHDALALYQPGDPLCRRRVARTSPRYCQSHFGLLQPAPPSEGATSSSASLALLGGERKDFKTAASSYLHLFPRGATKS</sequence>
<feature type="region of interest" description="Disordered" evidence="1">
    <location>
        <begin position="1"/>
        <end position="87"/>
    </location>
</feature>
<feature type="compositionally biased region" description="Acidic residues" evidence="1">
    <location>
        <begin position="70"/>
        <end position="80"/>
    </location>
</feature>
<name>A0A1I7Z150_9BILA</name>
<evidence type="ECO:0000256" key="1">
    <source>
        <dbReference type="SAM" id="MobiDB-lite"/>
    </source>
</evidence>
<accession>A0A1I7Z150</accession>
<dbReference type="Proteomes" id="UP000095287">
    <property type="component" value="Unplaced"/>
</dbReference>
<keyword evidence="2" id="KW-1185">Reference proteome</keyword>
<feature type="compositionally biased region" description="Low complexity" evidence="1">
    <location>
        <begin position="13"/>
        <end position="22"/>
    </location>
</feature>
<feature type="compositionally biased region" description="Basic and acidic residues" evidence="1">
    <location>
        <begin position="23"/>
        <end position="42"/>
    </location>
</feature>
<evidence type="ECO:0000313" key="3">
    <source>
        <dbReference type="WBParaSite" id="L893_g21780.t1"/>
    </source>
</evidence>
<evidence type="ECO:0000313" key="2">
    <source>
        <dbReference type="Proteomes" id="UP000095287"/>
    </source>
</evidence>
<reference evidence="3" key="1">
    <citation type="submission" date="2016-11" db="UniProtKB">
        <authorList>
            <consortium name="WormBaseParasite"/>
        </authorList>
    </citation>
    <scope>IDENTIFICATION</scope>
</reference>
<organism evidence="2 3">
    <name type="scientific">Steinernema glaseri</name>
    <dbReference type="NCBI Taxonomy" id="37863"/>
    <lineage>
        <taxon>Eukaryota</taxon>
        <taxon>Metazoa</taxon>
        <taxon>Ecdysozoa</taxon>
        <taxon>Nematoda</taxon>
        <taxon>Chromadorea</taxon>
        <taxon>Rhabditida</taxon>
        <taxon>Tylenchina</taxon>
        <taxon>Panagrolaimomorpha</taxon>
        <taxon>Strongyloidoidea</taxon>
        <taxon>Steinernematidae</taxon>
        <taxon>Steinernema</taxon>
    </lineage>
</organism>
<dbReference type="WBParaSite" id="L893_g21780.t1">
    <property type="protein sequence ID" value="L893_g21780.t1"/>
    <property type="gene ID" value="L893_g21780"/>
</dbReference>
<proteinExistence type="predicted"/>
<protein>
    <submittedName>
        <fullName evidence="3">Uncharacterized protein</fullName>
    </submittedName>
</protein>
<dbReference type="AlphaFoldDB" id="A0A1I7Z150"/>